<dbReference type="PANTHER" id="PTHR34391:SF1">
    <property type="entry name" value="UPF0658 GOLGI APPARATUS MEMBRANE PROTEIN C1952.10C-RELATED"/>
    <property type="match status" value="1"/>
</dbReference>
<sequence length="314" mass="34053">MISKVAKMFLMVVALAALTVAVFQVLRLNSALKSSTSDNDRDVGVLYGSLLLFSLLFYVYFAADGVLNENFIQVLAFMAFAALFTFYVVYQVVEESSAAAIVQLVVVAVADIVLAGLAYKLYLIFGWQVYKRIGSDRAIRSAYKTYQIALALLKIDFQFQIVLVALNLVLILDVDDPEFYVNVAAIPLIIAAVVVAVLGLRHENKPATLIFVVLAALEPSYIVFRVYRLLTRSKYSGLPRPQLVAMAVIAVLLRYVFLAVIAVAYSNFGSGLREQLSSFGMSAGSGSRASSGRGGSGPGPAAGGKFEDRRMTVV</sequence>
<feature type="transmembrane region" description="Helical" evidence="2">
    <location>
        <begin position="74"/>
        <end position="93"/>
    </location>
</feature>
<keyword evidence="2" id="KW-0472">Membrane</keyword>
<organism evidence="4 5">
    <name type="scientific">Thecamonas trahens ATCC 50062</name>
    <dbReference type="NCBI Taxonomy" id="461836"/>
    <lineage>
        <taxon>Eukaryota</taxon>
        <taxon>Apusozoa</taxon>
        <taxon>Apusomonadida</taxon>
        <taxon>Apusomonadidae</taxon>
        <taxon>Thecamonas</taxon>
    </lineage>
</organism>
<feature type="transmembrane region" description="Helical" evidence="2">
    <location>
        <begin position="244"/>
        <end position="265"/>
    </location>
</feature>
<keyword evidence="2" id="KW-1133">Transmembrane helix</keyword>
<feature type="compositionally biased region" description="Basic and acidic residues" evidence="1">
    <location>
        <begin position="305"/>
        <end position="314"/>
    </location>
</feature>
<feature type="transmembrane region" description="Helical" evidence="2">
    <location>
        <begin position="43"/>
        <end position="62"/>
    </location>
</feature>
<reference evidence="4 5" key="1">
    <citation type="submission" date="2010-05" db="EMBL/GenBank/DDBJ databases">
        <title>The Genome Sequence of Thecamonas trahens ATCC 50062.</title>
        <authorList>
            <consortium name="The Broad Institute Genome Sequencing Platform"/>
            <person name="Russ C."/>
            <person name="Cuomo C."/>
            <person name="Shea T."/>
            <person name="Young S.K."/>
            <person name="Zeng Q."/>
            <person name="Koehrsen M."/>
            <person name="Haas B."/>
            <person name="Borodovsky M."/>
            <person name="Guigo R."/>
            <person name="Alvarado L."/>
            <person name="Berlin A."/>
            <person name="Bochicchio J."/>
            <person name="Borenstein D."/>
            <person name="Chapman S."/>
            <person name="Chen Z."/>
            <person name="Freedman E."/>
            <person name="Gellesch M."/>
            <person name="Goldberg J."/>
            <person name="Griggs A."/>
            <person name="Gujja S."/>
            <person name="Heilman E."/>
            <person name="Heiman D."/>
            <person name="Hepburn T."/>
            <person name="Howarth C."/>
            <person name="Jen D."/>
            <person name="Larson L."/>
            <person name="Mehta T."/>
            <person name="Park D."/>
            <person name="Pearson M."/>
            <person name="Roberts A."/>
            <person name="Saif S."/>
            <person name="Shenoy N."/>
            <person name="Sisk P."/>
            <person name="Stolte C."/>
            <person name="Sykes S."/>
            <person name="Thomson T."/>
            <person name="Walk T."/>
            <person name="White J."/>
            <person name="Yandava C."/>
            <person name="Burger G."/>
            <person name="Gray M.W."/>
            <person name="Holland P.W.H."/>
            <person name="King N."/>
            <person name="Lang F.B.F."/>
            <person name="Roger A.J."/>
            <person name="Ruiz-Trillo I."/>
            <person name="Lander E."/>
            <person name="Nusbaum C."/>
        </authorList>
    </citation>
    <scope>NUCLEOTIDE SEQUENCE [LARGE SCALE GENOMIC DNA]</scope>
    <source>
        <strain evidence="4 5">ATCC 50062</strain>
    </source>
</reference>
<dbReference type="GeneID" id="25564862"/>
<proteinExistence type="predicted"/>
<dbReference type="PANTHER" id="PTHR34391">
    <property type="entry name" value="UPF0658 GOLGI APPARATUS MEMBRANE PROTEIN C1952.10C-RELATED"/>
    <property type="match status" value="1"/>
</dbReference>
<evidence type="ECO:0000313" key="5">
    <source>
        <dbReference type="Proteomes" id="UP000054408"/>
    </source>
</evidence>
<name>A0A0L0DDQ3_THETB</name>
<feature type="compositionally biased region" description="Gly residues" evidence="1">
    <location>
        <begin position="292"/>
        <end position="302"/>
    </location>
</feature>
<dbReference type="InterPro" id="IPR040410">
    <property type="entry name" value="UPF0658_Golgi"/>
</dbReference>
<feature type="transmembrane region" description="Helical" evidence="2">
    <location>
        <begin position="99"/>
        <end position="127"/>
    </location>
</feature>
<feature type="region of interest" description="Disordered" evidence="1">
    <location>
        <begin position="287"/>
        <end position="314"/>
    </location>
</feature>
<gene>
    <name evidence="4" type="ORF">AMSG_05445</name>
</gene>
<evidence type="ECO:0000259" key="3">
    <source>
        <dbReference type="Pfam" id="PF25044"/>
    </source>
</evidence>
<dbReference type="Pfam" id="PF25044">
    <property type="entry name" value="DUF7789"/>
    <property type="match status" value="1"/>
</dbReference>
<dbReference type="EMBL" id="GL349455">
    <property type="protein sequence ID" value="KNC49438.1"/>
    <property type="molecule type" value="Genomic_DNA"/>
</dbReference>
<feature type="transmembrane region" description="Helical" evidence="2">
    <location>
        <begin position="207"/>
        <end position="224"/>
    </location>
</feature>
<evidence type="ECO:0000256" key="1">
    <source>
        <dbReference type="SAM" id="MobiDB-lite"/>
    </source>
</evidence>
<accession>A0A0L0DDQ3</accession>
<dbReference type="InterPro" id="IPR056691">
    <property type="entry name" value="DUF7789"/>
</dbReference>
<dbReference type="OMA" id="IYTEFGW"/>
<evidence type="ECO:0000256" key="2">
    <source>
        <dbReference type="SAM" id="Phobius"/>
    </source>
</evidence>
<keyword evidence="5" id="KW-1185">Reference proteome</keyword>
<evidence type="ECO:0000313" key="4">
    <source>
        <dbReference type="EMBL" id="KNC49438.1"/>
    </source>
</evidence>
<protein>
    <recommendedName>
        <fullName evidence="3">DUF7789 domain-containing protein</fullName>
    </recommendedName>
</protein>
<dbReference type="Proteomes" id="UP000054408">
    <property type="component" value="Unassembled WGS sequence"/>
</dbReference>
<dbReference type="RefSeq" id="XP_013757860.1">
    <property type="nucleotide sequence ID" value="XM_013902406.1"/>
</dbReference>
<dbReference type="OrthoDB" id="2448307at2759"/>
<feature type="transmembrane region" description="Helical" evidence="2">
    <location>
        <begin position="179"/>
        <end position="200"/>
    </location>
</feature>
<dbReference type="GO" id="GO:0005794">
    <property type="term" value="C:Golgi apparatus"/>
    <property type="evidence" value="ECO:0007669"/>
    <property type="project" value="TreeGrafter"/>
</dbReference>
<feature type="domain" description="DUF7789" evidence="3">
    <location>
        <begin position="144"/>
        <end position="258"/>
    </location>
</feature>
<keyword evidence="2" id="KW-0812">Transmembrane</keyword>
<dbReference type="eggNOG" id="ENOG502RXYE">
    <property type="taxonomic scope" value="Eukaryota"/>
</dbReference>
<dbReference type="AlphaFoldDB" id="A0A0L0DDQ3"/>
<feature type="transmembrane region" description="Helical" evidence="2">
    <location>
        <begin position="148"/>
        <end position="173"/>
    </location>
</feature>